<dbReference type="InterPro" id="IPR029044">
    <property type="entry name" value="Nucleotide-diphossugar_trans"/>
</dbReference>
<feature type="domain" description="Glycosyltransferase 2-like" evidence="1">
    <location>
        <begin position="26"/>
        <end position="126"/>
    </location>
</feature>
<dbReference type="EMBL" id="LR796235">
    <property type="protein sequence ID" value="CAB4130300.1"/>
    <property type="molecule type" value="Genomic_DNA"/>
</dbReference>
<sequence>MENILDLSIILPIKTNLVKDFTELFSKSIESIQLQSDKPKELIIVHSSEENLIDFLESYDFGDLNVRKIKFDEEPNFSSQVNLGIEKSNTKWVSILEFDDEYAKIWFKNVKSYIEVYPDVDAFLPIVVDVDSKMVFAGFTNEATFAANFSQEMGYLTNETLLNYQNFQTSGMVFKKLIVEDFGGFKPSFKLTFPYEFLLRMTYNSAKIMTIPKIGYKHMNLREGSLFWEYKNGENKVGESEVQFWVSSAKKEYFFSTDRNIKYSQENA</sequence>
<dbReference type="SUPFAM" id="SSF53448">
    <property type="entry name" value="Nucleotide-diphospho-sugar transferases"/>
    <property type="match status" value="1"/>
</dbReference>
<dbReference type="GO" id="GO:0016740">
    <property type="term" value="F:transferase activity"/>
    <property type="evidence" value="ECO:0007669"/>
    <property type="project" value="UniProtKB-KW"/>
</dbReference>
<dbReference type="Pfam" id="PF00535">
    <property type="entry name" value="Glycos_transf_2"/>
    <property type="match status" value="1"/>
</dbReference>
<protein>
    <submittedName>
        <fullName evidence="2">Glycosyltransferase 2-like</fullName>
    </submittedName>
</protein>
<name>A0A6J5LBN3_9CAUD</name>
<proteinExistence type="predicted"/>
<gene>
    <name evidence="2" type="ORF">UFOVP117_355</name>
</gene>
<evidence type="ECO:0000259" key="1">
    <source>
        <dbReference type="Pfam" id="PF00535"/>
    </source>
</evidence>
<dbReference type="InterPro" id="IPR001173">
    <property type="entry name" value="Glyco_trans_2-like"/>
</dbReference>
<accession>A0A6J5LBN3</accession>
<organism evidence="2">
    <name type="scientific">uncultured Caudovirales phage</name>
    <dbReference type="NCBI Taxonomy" id="2100421"/>
    <lineage>
        <taxon>Viruses</taxon>
        <taxon>Duplodnaviria</taxon>
        <taxon>Heunggongvirae</taxon>
        <taxon>Uroviricota</taxon>
        <taxon>Caudoviricetes</taxon>
        <taxon>Peduoviridae</taxon>
        <taxon>Maltschvirus</taxon>
        <taxon>Maltschvirus maltsch</taxon>
    </lineage>
</organism>
<keyword evidence="2" id="KW-0808">Transferase</keyword>
<dbReference type="Gene3D" id="3.90.550.10">
    <property type="entry name" value="Spore Coat Polysaccharide Biosynthesis Protein SpsA, Chain A"/>
    <property type="match status" value="1"/>
</dbReference>
<reference evidence="2" key="1">
    <citation type="submission" date="2020-04" db="EMBL/GenBank/DDBJ databases">
        <authorList>
            <person name="Chiriac C."/>
            <person name="Salcher M."/>
            <person name="Ghai R."/>
            <person name="Kavagutti S V."/>
        </authorList>
    </citation>
    <scope>NUCLEOTIDE SEQUENCE</scope>
</reference>
<evidence type="ECO:0000313" key="2">
    <source>
        <dbReference type="EMBL" id="CAB4130300.1"/>
    </source>
</evidence>